<evidence type="ECO:0000256" key="2">
    <source>
        <dbReference type="SAM" id="MobiDB-lite"/>
    </source>
</evidence>
<keyword evidence="1" id="KW-0479">Metal-binding</keyword>
<comment type="caution">
    <text evidence="4">The sequence shown here is derived from an EMBL/GenBank/DDBJ whole genome shotgun (WGS) entry which is preliminary data.</text>
</comment>
<protein>
    <recommendedName>
        <fullName evidence="3">SWIM-type domain-containing protein</fullName>
    </recommendedName>
</protein>
<evidence type="ECO:0000256" key="1">
    <source>
        <dbReference type="PROSITE-ProRule" id="PRU00325"/>
    </source>
</evidence>
<evidence type="ECO:0000313" key="5">
    <source>
        <dbReference type="Proteomes" id="UP000249451"/>
    </source>
</evidence>
<dbReference type="InterPro" id="IPR007527">
    <property type="entry name" value="Znf_SWIM"/>
</dbReference>
<gene>
    <name evidence="4" type="ORF">DI609_01850</name>
</gene>
<dbReference type="PANTHER" id="PTHR38133">
    <property type="entry name" value="SLR1429 PROTEIN"/>
    <property type="match status" value="1"/>
</dbReference>
<accession>A0A2W5D6I9</accession>
<name>A0A2W5D6I9_9CORY</name>
<keyword evidence="1" id="KW-0863">Zinc-finger</keyword>
<evidence type="ECO:0000259" key="3">
    <source>
        <dbReference type="PROSITE" id="PS50966"/>
    </source>
</evidence>
<feature type="domain" description="SWIM-type" evidence="3">
    <location>
        <begin position="140"/>
        <end position="175"/>
    </location>
</feature>
<dbReference type="GO" id="GO:0008270">
    <property type="term" value="F:zinc ion binding"/>
    <property type="evidence" value="ECO:0007669"/>
    <property type="project" value="UniProtKB-KW"/>
</dbReference>
<organism evidence="4 5">
    <name type="scientific">Corynebacterium urealyticum</name>
    <dbReference type="NCBI Taxonomy" id="43771"/>
    <lineage>
        <taxon>Bacteria</taxon>
        <taxon>Bacillati</taxon>
        <taxon>Actinomycetota</taxon>
        <taxon>Actinomycetes</taxon>
        <taxon>Mycobacteriales</taxon>
        <taxon>Corynebacteriaceae</taxon>
        <taxon>Corynebacterium</taxon>
    </lineage>
</organism>
<feature type="compositionally biased region" description="Polar residues" evidence="2">
    <location>
        <begin position="208"/>
        <end position="223"/>
    </location>
</feature>
<feature type="region of interest" description="Disordered" evidence="2">
    <location>
        <begin position="202"/>
        <end position="225"/>
    </location>
</feature>
<reference evidence="4 5" key="1">
    <citation type="submission" date="2017-11" db="EMBL/GenBank/DDBJ databases">
        <title>Infants hospitalized years apart are colonized by the same room-sourced microbial strains.</title>
        <authorList>
            <person name="Brooks B."/>
            <person name="Olm M.R."/>
            <person name="Firek B.A."/>
            <person name="Baker R."/>
            <person name="Thomas B.C."/>
            <person name="Morowitz M.J."/>
            <person name="Banfield J.F."/>
        </authorList>
    </citation>
    <scope>NUCLEOTIDE SEQUENCE [LARGE SCALE GENOMIC DNA]</scope>
    <source>
        <strain evidence="4">S2_012_000_R3_87</strain>
    </source>
</reference>
<dbReference type="PANTHER" id="PTHR38133:SF1">
    <property type="entry name" value="SLR1429 PROTEIN"/>
    <property type="match status" value="1"/>
</dbReference>
<dbReference type="Proteomes" id="UP000249451">
    <property type="component" value="Unassembled WGS sequence"/>
</dbReference>
<evidence type="ECO:0000313" key="4">
    <source>
        <dbReference type="EMBL" id="PZP02886.1"/>
    </source>
</evidence>
<dbReference type="Pfam" id="PF04434">
    <property type="entry name" value="SWIM"/>
    <property type="match status" value="1"/>
</dbReference>
<keyword evidence="1" id="KW-0862">Zinc</keyword>
<dbReference type="PROSITE" id="PS50966">
    <property type="entry name" value="ZF_SWIM"/>
    <property type="match status" value="1"/>
</dbReference>
<dbReference type="EMBL" id="QFNY01000024">
    <property type="protein sequence ID" value="PZP02886.1"/>
    <property type="molecule type" value="Genomic_DNA"/>
</dbReference>
<dbReference type="AlphaFoldDB" id="A0A2W5D6I9"/>
<proteinExistence type="predicted"/>
<sequence>MSRKNTPRTTWEGNVILADFGARRRAEAVTPRPSIPIPADPLGPESWAGAQLLEAVAGATDRGRLERGRDYHWGGHVQSMELSTNTVVALVAGTQPQPFEVVIKVAALSAKRRDFIAAEVAAAPALLRTIIRGDAPPTDLAAMLLRPDQIRFEGCTCPDGAPVCKHAVAVAYQLADTFNHDPAAILQWRGVEAAEALRSVQLSHAGEQESSSTQPNSGSSAQQAPEVLDQAEFWGSEERRVSWSAPPVESGLELGDRDALMRALRSLSWTSVDQLQTMHELELCLEMITDDSGRFDPTPWARPVTGTRMK</sequence>